<accession>A0A081KE44</accession>
<dbReference type="EMBL" id="JOJP01000001">
    <property type="protein sequence ID" value="KEI72420.1"/>
    <property type="molecule type" value="Genomic_DNA"/>
</dbReference>
<dbReference type="Proteomes" id="UP000027997">
    <property type="component" value="Unassembled WGS sequence"/>
</dbReference>
<comment type="caution">
    <text evidence="1">The sequence shown here is derived from an EMBL/GenBank/DDBJ whole genome shotgun (WGS) entry which is preliminary data.</text>
</comment>
<keyword evidence="2" id="KW-1185">Reference proteome</keyword>
<gene>
    <name evidence="1" type="ORF">GV64_18330</name>
</gene>
<proteinExistence type="predicted"/>
<evidence type="ECO:0000313" key="2">
    <source>
        <dbReference type="Proteomes" id="UP000027997"/>
    </source>
</evidence>
<sequence>MWYAENAGAVTEEQLPIYKGKYCTLKMGEQFSGVARRLGDALQIKSQSDKKKRQSDAGNGQ</sequence>
<dbReference type="AlphaFoldDB" id="A0A081KE44"/>
<reference evidence="1 2" key="1">
    <citation type="submission" date="2014-06" db="EMBL/GenBank/DDBJ databases">
        <title>Whole Genome Sequences of Three Symbiotic Endozoicomonas Bacteria.</title>
        <authorList>
            <person name="Neave M.J."/>
            <person name="Apprill A."/>
            <person name="Voolstra C.R."/>
        </authorList>
    </citation>
    <scope>NUCLEOTIDE SEQUENCE [LARGE SCALE GENOMIC DNA]</scope>
    <source>
        <strain evidence="1 2">DSM 22380</strain>
    </source>
</reference>
<dbReference type="RefSeq" id="WP_020584764.1">
    <property type="nucleotide sequence ID" value="NZ_JOJP01000001.1"/>
</dbReference>
<protein>
    <submittedName>
        <fullName evidence="1">Uncharacterized protein</fullName>
    </submittedName>
</protein>
<evidence type="ECO:0000313" key="1">
    <source>
        <dbReference type="EMBL" id="KEI72420.1"/>
    </source>
</evidence>
<name>A0A081KE44_9GAMM</name>
<organism evidence="1 2">
    <name type="scientific">Endozoicomonas elysicola</name>
    <dbReference type="NCBI Taxonomy" id="305900"/>
    <lineage>
        <taxon>Bacteria</taxon>
        <taxon>Pseudomonadati</taxon>
        <taxon>Pseudomonadota</taxon>
        <taxon>Gammaproteobacteria</taxon>
        <taxon>Oceanospirillales</taxon>
        <taxon>Endozoicomonadaceae</taxon>
        <taxon>Endozoicomonas</taxon>
    </lineage>
</organism>
<dbReference type="STRING" id="305900.GV64_18330"/>